<protein>
    <submittedName>
        <fullName evidence="2">Uncharacterized protein</fullName>
    </submittedName>
</protein>
<keyword evidence="3" id="KW-1185">Reference proteome</keyword>
<evidence type="ECO:0000256" key="1">
    <source>
        <dbReference type="SAM" id="MobiDB-lite"/>
    </source>
</evidence>
<dbReference type="InterPro" id="IPR052035">
    <property type="entry name" value="ZnF_BED_domain_contain"/>
</dbReference>
<dbReference type="InterPro" id="IPR012337">
    <property type="entry name" value="RNaseH-like_sf"/>
</dbReference>
<organism evidence="2 3">
    <name type="scientific">Paspalum notatum var. saurae</name>
    <dbReference type="NCBI Taxonomy" id="547442"/>
    <lineage>
        <taxon>Eukaryota</taxon>
        <taxon>Viridiplantae</taxon>
        <taxon>Streptophyta</taxon>
        <taxon>Embryophyta</taxon>
        <taxon>Tracheophyta</taxon>
        <taxon>Spermatophyta</taxon>
        <taxon>Magnoliopsida</taxon>
        <taxon>Liliopsida</taxon>
        <taxon>Poales</taxon>
        <taxon>Poaceae</taxon>
        <taxon>PACMAD clade</taxon>
        <taxon>Panicoideae</taxon>
        <taxon>Andropogonodae</taxon>
        <taxon>Paspaleae</taxon>
        <taxon>Paspalinae</taxon>
        <taxon>Paspalum</taxon>
    </lineage>
</organism>
<feature type="region of interest" description="Disordered" evidence="1">
    <location>
        <begin position="1"/>
        <end position="69"/>
    </location>
</feature>
<dbReference type="AlphaFoldDB" id="A0AAQ3X8P4"/>
<sequence>MSTPGTSGSHATDAFESAGNHRVTHARLAAAATAAPPSDSAQVDTGTEDAIEINDDVPASSKRGQRGPRLKSEVWKEFTRIEINGTANPKDGTVSLENYTFDQEVAREELALMIIVHENPLSMVDHAGFRKFCAALQPLFKYFRKLSSRVAVTMDLWTANHQRKGYMAVTAPFLDDDWKLKSFLFRFIYVPAPHTAEVITDVLHEVLLDWHIERNLSTITLDNCSTNDSLMKNMVGTNNDELMKSMAAMEGKLPLSSCMLNGKIIHMRCVAHILNLIVKVGMSVMEKGIDSVHDLVAFWSATPKRHEKFEKMAIQIKGKYEKRIALDCKTRWNSTYVMLSTALLYQDVFERLSARAPCVPSSDDW</sequence>
<proteinExistence type="predicted"/>
<evidence type="ECO:0000313" key="3">
    <source>
        <dbReference type="Proteomes" id="UP001341281"/>
    </source>
</evidence>
<evidence type="ECO:0000313" key="2">
    <source>
        <dbReference type="EMBL" id="WVZ89833.1"/>
    </source>
</evidence>
<accession>A0AAQ3X8P4</accession>
<dbReference type="Proteomes" id="UP001341281">
    <property type="component" value="Chromosome 08"/>
</dbReference>
<dbReference type="SUPFAM" id="SSF53098">
    <property type="entry name" value="Ribonuclease H-like"/>
    <property type="match status" value="1"/>
</dbReference>
<dbReference type="PANTHER" id="PTHR46481:SF11">
    <property type="entry name" value="ZINC FINGER BED DOMAIN-CONTAINING PROTEIN RICESLEEPER 2-LIKE"/>
    <property type="match status" value="1"/>
</dbReference>
<gene>
    <name evidence="2" type="ORF">U9M48_036189</name>
</gene>
<reference evidence="2 3" key="1">
    <citation type="submission" date="2024-02" db="EMBL/GenBank/DDBJ databases">
        <title>High-quality chromosome-scale genome assembly of Pensacola bahiagrass (Paspalum notatum Flugge var. saurae).</title>
        <authorList>
            <person name="Vega J.M."/>
            <person name="Podio M."/>
            <person name="Orjuela J."/>
            <person name="Siena L.A."/>
            <person name="Pessino S.C."/>
            <person name="Combes M.C."/>
            <person name="Mariac C."/>
            <person name="Albertini E."/>
            <person name="Pupilli F."/>
            <person name="Ortiz J.P.A."/>
            <person name="Leblanc O."/>
        </authorList>
    </citation>
    <scope>NUCLEOTIDE SEQUENCE [LARGE SCALE GENOMIC DNA]</scope>
    <source>
        <strain evidence="2">R1</strain>
        <tissue evidence="2">Leaf</tissue>
    </source>
</reference>
<feature type="compositionally biased region" description="Acidic residues" evidence="1">
    <location>
        <begin position="46"/>
        <end position="55"/>
    </location>
</feature>
<name>A0AAQ3X8P4_PASNO</name>
<feature type="compositionally biased region" description="Low complexity" evidence="1">
    <location>
        <begin position="26"/>
        <end position="35"/>
    </location>
</feature>
<dbReference type="EMBL" id="CP144752">
    <property type="protein sequence ID" value="WVZ89833.1"/>
    <property type="molecule type" value="Genomic_DNA"/>
</dbReference>
<dbReference type="PANTHER" id="PTHR46481">
    <property type="entry name" value="ZINC FINGER BED DOMAIN-CONTAINING PROTEIN 4"/>
    <property type="match status" value="1"/>
</dbReference>
<feature type="compositionally biased region" description="Polar residues" evidence="1">
    <location>
        <begin position="1"/>
        <end position="10"/>
    </location>
</feature>